<dbReference type="AlphaFoldDB" id="A0A9R0K2R9"/>
<dbReference type="GO" id="GO:0005694">
    <property type="term" value="C:chromosome"/>
    <property type="evidence" value="ECO:0007669"/>
    <property type="project" value="UniProtKB-SubCell"/>
</dbReference>
<proteinExistence type="predicted"/>
<dbReference type="GO" id="GO:0042054">
    <property type="term" value="F:histone methyltransferase activity"/>
    <property type="evidence" value="ECO:0000318"/>
    <property type="project" value="GO_Central"/>
</dbReference>
<dbReference type="InterPro" id="IPR003105">
    <property type="entry name" value="SRA_YDG"/>
</dbReference>
<reference evidence="7" key="2">
    <citation type="submission" date="2025-08" db="UniProtKB">
        <authorList>
            <consortium name="RefSeq"/>
        </authorList>
    </citation>
    <scope>IDENTIFICATION</scope>
    <source>
        <tissue evidence="7">Leaf</tissue>
    </source>
</reference>
<gene>
    <name evidence="7" type="primary">LOC110794954</name>
</gene>
<evidence type="ECO:0000256" key="4">
    <source>
        <dbReference type="SAM" id="MobiDB-lite"/>
    </source>
</evidence>
<organism evidence="6 7">
    <name type="scientific">Spinacia oleracea</name>
    <name type="common">Spinach</name>
    <dbReference type="NCBI Taxonomy" id="3562"/>
    <lineage>
        <taxon>Eukaryota</taxon>
        <taxon>Viridiplantae</taxon>
        <taxon>Streptophyta</taxon>
        <taxon>Embryophyta</taxon>
        <taxon>Tracheophyta</taxon>
        <taxon>Spermatophyta</taxon>
        <taxon>Magnoliopsida</taxon>
        <taxon>eudicotyledons</taxon>
        <taxon>Gunneridae</taxon>
        <taxon>Pentapetalae</taxon>
        <taxon>Caryophyllales</taxon>
        <taxon>Chenopodiaceae</taxon>
        <taxon>Chenopodioideae</taxon>
        <taxon>Anserineae</taxon>
        <taxon>Spinacia</taxon>
    </lineage>
</organism>
<evidence type="ECO:0000313" key="7">
    <source>
        <dbReference type="RefSeq" id="XP_021855623.2"/>
    </source>
</evidence>
<dbReference type="Proteomes" id="UP000813463">
    <property type="component" value="Chromosome 6"/>
</dbReference>
<sequence length="223" mass="25251">MLKLFRERFDKITETRDESERGRVDIKAMNELTKEGKIIKRCSSIIGPVPGVEVGDRFRYRVELVIVGLHKHNERGIDTTTDSSGLKKVATCVVANSDHFDKINDPNILTYIGEGGKPRGKTVGNPNPKLDSKPSDQELKGGNLALLESKMSSSPVRVVKGFKVNRMCPRRGRTVERTEYIYDGLYEVKSCEKKQGLMKNWIFEFELFRCPGQPDICLKGCKR</sequence>
<dbReference type="Gene3D" id="2.30.280.10">
    <property type="entry name" value="SRA-YDG"/>
    <property type="match status" value="1"/>
</dbReference>
<keyword evidence="6" id="KW-1185">Reference proteome</keyword>
<feature type="region of interest" description="Disordered" evidence="4">
    <location>
        <begin position="114"/>
        <end position="136"/>
    </location>
</feature>
<dbReference type="Pfam" id="PF02182">
    <property type="entry name" value="SAD_SRA"/>
    <property type="match status" value="1"/>
</dbReference>
<evidence type="ECO:0000313" key="6">
    <source>
        <dbReference type="Proteomes" id="UP000813463"/>
    </source>
</evidence>
<dbReference type="GO" id="GO:0005634">
    <property type="term" value="C:nucleus"/>
    <property type="evidence" value="ECO:0007669"/>
    <property type="project" value="UniProtKB-SubCell"/>
</dbReference>
<feature type="domain" description="YDG" evidence="5">
    <location>
        <begin position="47"/>
        <end position="209"/>
    </location>
</feature>
<accession>A0A9R0K2R9</accession>
<dbReference type="RefSeq" id="XP_021855623.2">
    <property type="nucleotide sequence ID" value="XM_021999931.2"/>
</dbReference>
<dbReference type="PROSITE" id="PS51015">
    <property type="entry name" value="YDG"/>
    <property type="match status" value="1"/>
</dbReference>
<dbReference type="SMART" id="SM00466">
    <property type="entry name" value="SRA"/>
    <property type="match status" value="1"/>
</dbReference>
<evidence type="ECO:0000256" key="3">
    <source>
        <dbReference type="PROSITE-ProRule" id="PRU00358"/>
    </source>
</evidence>
<dbReference type="SUPFAM" id="SSF88697">
    <property type="entry name" value="PUA domain-like"/>
    <property type="match status" value="1"/>
</dbReference>
<evidence type="ECO:0000256" key="1">
    <source>
        <dbReference type="ARBA" id="ARBA00004286"/>
    </source>
</evidence>
<dbReference type="GeneID" id="110794954"/>
<dbReference type="InterPro" id="IPR051357">
    <property type="entry name" value="H3K9_HMTase_SUVAR3-9"/>
</dbReference>
<dbReference type="InterPro" id="IPR015947">
    <property type="entry name" value="PUA-like_sf"/>
</dbReference>
<evidence type="ECO:0000259" key="5">
    <source>
        <dbReference type="PROSITE" id="PS51015"/>
    </source>
</evidence>
<dbReference type="PANTHER" id="PTHR45660:SF46">
    <property type="entry name" value="HISTONE-LYSINE N-METHYLTRANSFERASE, H3 LYSINE-9 SPECIFIC SUVH6"/>
    <property type="match status" value="1"/>
</dbReference>
<keyword evidence="2 3" id="KW-0539">Nucleus</keyword>
<dbReference type="KEGG" id="soe:110794954"/>
<reference evidence="6" key="1">
    <citation type="journal article" date="2021" name="Nat. Commun.">
        <title>Genomic analyses provide insights into spinach domestication and the genetic basis of agronomic traits.</title>
        <authorList>
            <person name="Cai X."/>
            <person name="Sun X."/>
            <person name="Xu C."/>
            <person name="Sun H."/>
            <person name="Wang X."/>
            <person name="Ge C."/>
            <person name="Zhang Z."/>
            <person name="Wang Q."/>
            <person name="Fei Z."/>
            <person name="Jiao C."/>
            <person name="Wang Q."/>
        </authorList>
    </citation>
    <scope>NUCLEOTIDE SEQUENCE [LARGE SCALE GENOMIC DNA]</scope>
    <source>
        <strain evidence="6">cv. Varoflay</strain>
    </source>
</reference>
<dbReference type="InterPro" id="IPR036987">
    <property type="entry name" value="SRA-YDG_sf"/>
</dbReference>
<dbReference type="GO" id="GO:0003690">
    <property type="term" value="F:double-stranded DNA binding"/>
    <property type="evidence" value="ECO:0000318"/>
    <property type="project" value="GO_Central"/>
</dbReference>
<evidence type="ECO:0000256" key="2">
    <source>
        <dbReference type="ARBA" id="ARBA00023242"/>
    </source>
</evidence>
<name>A0A9R0K2R9_SPIOL</name>
<dbReference type="PANTHER" id="PTHR45660">
    <property type="entry name" value="HISTONE-LYSINE N-METHYLTRANSFERASE SETMAR"/>
    <property type="match status" value="1"/>
</dbReference>
<protein>
    <submittedName>
        <fullName evidence="7">Histone-lysine N-methyltransferase, H3 lysine-9 specific SUVH5-like</fullName>
    </submittedName>
</protein>
<comment type="subcellular location">
    <subcellularLocation>
        <location evidence="1">Chromosome</location>
    </subcellularLocation>
    <subcellularLocation>
        <location evidence="3">Nucleus</location>
    </subcellularLocation>
</comment>